<dbReference type="EMBL" id="AEYJ02000048">
    <property type="protein sequence ID" value="KFH13238.1"/>
    <property type="molecule type" value="Genomic_DNA"/>
</dbReference>
<name>A0A086QKV6_TOXGO</name>
<feature type="compositionally biased region" description="Basic and acidic residues" evidence="1">
    <location>
        <begin position="155"/>
        <end position="177"/>
    </location>
</feature>
<protein>
    <submittedName>
        <fullName evidence="2">Mediator complex subunit MED31</fullName>
    </submittedName>
</protein>
<evidence type="ECO:0000256" key="1">
    <source>
        <dbReference type="SAM" id="MobiDB-lite"/>
    </source>
</evidence>
<proteinExistence type="predicted"/>
<evidence type="ECO:0000313" key="3">
    <source>
        <dbReference type="Proteomes" id="UP000028840"/>
    </source>
</evidence>
<reference evidence="2 3" key="2">
    <citation type="journal article" date="2015" name="Eukaryot. Cell">
        <title>Genetic mapping reveals that sinefungin resistance in Toxoplasma gondii is controlled by a putative amino acid transporter locus that can be used as a negative selectable marker.</title>
        <authorList>
            <person name="Behnke M.S."/>
            <person name="Khan A."/>
            <person name="Sibley L.D."/>
        </authorList>
    </citation>
    <scope>NUCLEOTIDE SEQUENCE [LARGE SCALE GENOMIC DNA]</scope>
    <source>
        <strain evidence="2 3">VAND</strain>
    </source>
</reference>
<feature type="compositionally biased region" description="Basic and acidic residues" evidence="1">
    <location>
        <begin position="230"/>
        <end position="251"/>
    </location>
</feature>
<gene>
    <name evidence="2" type="ORF">TGVAND_225970</name>
</gene>
<dbReference type="VEuPathDB" id="ToxoDB:TGVAND_225970"/>
<dbReference type="Proteomes" id="UP000028840">
    <property type="component" value="Unassembled WGS sequence"/>
</dbReference>
<sequence length="291" mass="32669">MPKARVYDTWLNSVFHSLRRASLRLQLLTSFDCLSPAYVTSVSSSPVRLTPALFTGACVSLSLRDWRLFFSLSEASPFASSLSFARLVAFRFSSASPGAQPRRQEAARHTCVLPPVWVSLHLLHFLSSLPSDPTHRFSRCLRSWLVPATLRERIQKGRNGEETGGEKAGEGEQEGRGRRSPRSLLSHDESLCRQWRRQSARRRREEAGRTRGTPRVRGYKLWRTANSCRPESDRARSRERERSRERSRERGTGAVGAASGLLGDLRRPCSSSLVSVGGERGDESSAFRGRV</sequence>
<comment type="caution">
    <text evidence="2">The sequence shown here is derived from an EMBL/GenBank/DDBJ whole genome shotgun (WGS) entry which is preliminary data.</text>
</comment>
<accession>A0A086QKV6</accession>
<dbReference type="AlphaFoldDB" id="A0A086QKV6"/>
<organism evidence="2 3">
    <name type="scientific">Toxoplasma gondii VAND</name>
    <dbReference type="NCBI Taxonomy" id="933077"/>
    <lineage>
        <taxon>Eukaryota</taxon>
        <taxon>Sar</taxon>
        <taxon>Alveolata</taxon>
        <taxon>Apicomplexa</taxon>
        <taxon>Conoidasida</taxon>
        <taxon>Coccidia</taxon>
        <taxon>Eucoccidiorida</taxon>
        <taxon>Eimeriorina</taxon>
        <taxon>Sarcocystidae</taxon>
        <taxon>Toxoplasma</taxon>
    </lineage>
</organism>
<evidence type="ECO:0000313" key="2">
    <source>
        <dbReference type="EMBL" id="KFH13238.1"/>
    </source>
</evidence>
<reference evidence="2 3" key="1">
    <citation type="submission" date="2014-08" db="EMBL/GenBank/DDBJ databases">
        <authorList>
            <person name="Sibley D."/>
            <person name="Venepally P."/>
            <person name="Karamycheva S."/>
            <person name="Hadjithomas M."/>
            <person name="Khan A."/>
            <person name="Brunk B."/>
            <person name="Roos D."/>
            <person name="Caler E."/>
            <person name="Lorenzi H."/>
        </authorList>
    </citation>
    <scope>NUCLEOTIDE SEQUENCE [LARGE SCALE GENOMIC DNA]</scope>
    <source>
        <strain evidence="2 3">VAND</strain>
    </source>
</reference>
<feature type="region of interest" description="Disordered" evidence="1">
    <location>
        <begin position="155"/>
        <end position="291"/>
    </location>
</feature>